<feature type="transmembrane region" description="Helical" evidence="5">
    <location>
        <begin position="269"/>
        <end position="292"/>
    </location>
</feature>
<dbReference type="GO" id="GO:0005315">
    <property type="term" value="F:phosphate transmembrane transporter activity"/>
    <property type="evidence" value="ECO:0007669"/>
    <property type="project" value="InterPro"/>
</dbReference>
<dbReference type="SUPFAM" id="SSF161098">
    <property type="entry name" value="MetI-like"/>
    <property type="match status" value="1"/>
</dbReference>
<keyword evidence="3 5" id="KW-1133">Transmembrane helix</keyword>
<keyword evidence="2 5" id="KW-0812">Transmembrane</keyword>
<keyword evidence="6" id="KW-0592">Phosphate transport</keyword>
<keyword evidence="6" id="KW-1003">Cell membrane</keyword>
<dbReference type="Pfam" id="PF00528">
    <property type="entry name" value="BPD_transp_1"/>
    <property type="match status" value="1"/>
</dbReference>
<dbReference type="InterPro" id="IPR011864">
    <property type="entry name" value="Phosphate_PstC"/>
</dbReference>
<gene>
    <name evidence="8" type="primary">pstC</name>
    <name evidence="8" type="ORF">JV46_16740</name>
</gene>
<dbReference type="Pfam" id="PF12501">
    <property type="entry name" value="DUF3708"/>
    <property type="match status" value="1"/>
</dbReference>
<evidence type="ECO:0000313" key="9">
    <source>
        <dbReference type="Proteomes" id="UP000030856"/>
    </source>
</evidence>
<dbReference type="PANTHER" id="PTHR42727:SF1">
    <property type="entry name" value="PHOSPHATE TRANSPORT SYSTEM PERMEASE"/>
    <property type="match status" value="1"/>
</dbReference>
<feature type="transmembrane region" description="Helical" evidence="5">
    <location>
        <begin position="420"/>
        <end position="444"/>
    </location>
</feature>
<accession>A0A0B0HEU8</accession>
<dbReference type="GO" id="GO:0006817">
    <property type="term" value="P:phosphate ion transport"/>
    <property type="evidence" value="ECO:0007669"/>
    <property type="project" value="UniProtKB-KW"/>
</dbReference>
<reference evidence="8 9" key="1">
    <citation type="journal article" date="2014" name="BMC Genomics">
        <title>The genome of the intracellular bacterium of the coastal bivalve, Solemya velum: a blueprint for thriving in and out of symbiosis.</title>
        <authorList>
            <person name="Dmytrenko O."/>
            <person name="Russell S.L."/>
            <person name="Loo W.T."/>
            <person name="Fontanez K.M."/>
            <person name="Liao L."/>
            <person name="Roeselers G."/>
            <person name="Sharma R."/>
            <person name="Stewart F.J."/>
            <person name="Newton I.L."/>
            <person name="Woyke T."/>
            <person name="Wu D."/>
            <person name="Lang J.M."/>
            <person name="Eisen J.A."/>
            <person name="Cavanaugh C.M."/>
        </authorList>
    </citation>
    <scope>NUCLEOTIDE SEQUENCE [LARGE SCALE GENOMIC DNA]</scope>
    <source>
        <strain evidence="8 9">WH</strain>
    </source>
</reference>
<protein>
    <recommendedName>
        <fullName evidence="6">Phosphate transport system permease protein</fullName>
    </recommendedName>
</protein>
<feature type="transmembrane region" description="Helical" evidence="5">
    <location>
        <begin position="131"/>
        <end position="150"/>
    </location>
</feature>
<dbReference type="PROSITE" id="PS50928">
    <property type="entry name" value="ABC_TM1"/>
    <property type="match status" value="1"/>
</dbReference>
<dbReference type="Gene3D" id="1.10.3720.10">
    <property type="entry name" value="MetI-like"/>
    <property type="match status" value="1"/>
</dbReference>
<dbReference type="InterPro" id="IPR000515">
    <property type="entry name" value="MetI-like"/>
</dbReference>
<dbReference type="eggNOG" id="COG0573">
    <property type="taxonomic scope" value="Bacteria"/>
</dbReference>
<dbReference type="STRING" id="2340.JV46_16740"/>
<keyword evidence="9" id="KW-1185">Reference proteome</keyword>
<comment type="similarity">
    <text evidence="6">Belongs to the binding-protein-dependent transport system permease family. CysTW subfamily.</text>
</comment>
<dbReference type="Proteomes" id="UP000030856">
    <property type="component" value="Unassembled WGS sequence"/>
</dbReference>
<evidence type="ECO:0000256" key="3">
    <source>
        <dbReference type="ARBA" id="ARBA00022989"/>
    </source>
</evidence>
<organism evidence="8 9">
    <name type="scientific">Solemya velum gill symbiont</name>
    <dbReference type="NCBI Taxonomy" id="2340"/>
    <lineage>
        <taxon>Bacteria</taxon>
        <taxon>Pseudomonadati</taxon>
        <taxon>Pseudomonadota</taxon>
        <taxon>Gammaproteobacteria</taxon>
        <taxon>sulfur-oxidizing symbionts</taxon>
    </lineage>
</organism>
<name>A0A0B0HEU8_SOVGS</name>
<evidence type="ECO:0000256" key="1">
    <source>
        <dbReference type="ARBA" id="ARBA00004651"/>
    </source>
</evidence>
<feature type="transmembrane region" description="Helical" evidence="5">
    <location>
        <begin position="223"/>
        <end position="249"/>
    </location>
</feature>
<comment type="subcellular location">
    <subcellularLocation>
        <location evidence="6">Cell inner membrane</location>
        <topology evidence="6">Multi-pass membrane protein</topology>
    </subcellularLocation>
    <subcellularLocation>
        <location evidence="1 5">Cell membrane</location>
        <topology evidence="1 5">Multi-pass membrane protein</topology>
    </subcellularLocation>
</comment>
<comment type="caution">
    <text evidence="8">The sequence shown here is derived from an EMBL/GenBank/DDBJ whole genome shotgun (WGS) entry which is preliminary data.</text>
</comment>
<evidence type="ECO:0000256" key="6">
    <source>
        <dbReference type="RuleBase" id="RU363054"/>
    </source>
</evidence>
<feature type="transmembrane region" description="Helical" evidence="5">
    <location>
        <begin position="304"/>
        <end position="322"/>
    </location>
</feature>
<sequence>MIGTPLLLLILLLIMSGLYVLGKKRALASVDGWSGIRHLHSLPSYYGFYAALWAGLPAFLVLVLWNGFQDTFIMDLVVSGLPQELQKLEEAPLSLVINDIKNLAAGDVVSADSEAIQAAAAHYSSLQATAMAAKAVLILILAALGGVYAMRVITPQLRARNLVESIIKGLLILCSTLAIFTTVGIVLSVLFESIRFFQMIPVTDFLFGTHYNPGTLSFGAVPLFAGTLLISLIAMVIAVPIGLLAAVYLAEYASPNLRAYAKPVLEILAGIPTVVYGFFAALTVAPFIAELGTSVGLTVSTESALAAGVVMGIMIIPFISSLSDDVINSVPQAMRDASYGLGATRSETITKVILPAALPGIVGSVLLAASRAIGETMIVVMAAGLAAKLTANPLDTVTTVTVQIVTALVGDNEFDSPKTLVAFALGLVLFFVTLALNVVALHVVRKYREQYD</sequence>
<dbReference type="GO" id="GO:0005886">
    <property type="term" value="C:plasma membrane"/>
    <property type="evidence" value="ECO:0007669"/>
    <property type="project" value="UniProtKB-SubCell"/>
</dbReference>
<feature type="transmembrane region" description="Helical" evidence="5">
    <location>
        <begin position="46"/>
        <end position="65"/>
    </location>
</feature>
<proteinExistence type="inferred from homology"/>
<evidence type="ECO:0000256" key="5">
    <source>
        <dbReference type="RuleBase" id="RU363032"/>
    </source>
</evidence>
<dbReference type="InterPro" id="IPR035906">
    <property type="entry name" value="MetI-like_sf"/>
</dbReference>
<comment type="function">
    <text evidence="6">Part of the binding-protein-dependent transport system for phosphate; probably responsible for the translocation of the substrate across the membrane.</text>
</comment>
<evidence type="ECO:0000313" key="8">
    <source>
        <dbReference type="EMBL" id="KHF26414.1"/>
    </source>
</evidence>
<evidence type="ECO:0000256" key="4">
    <source>
        <dbReference type="ARBA" id="ARBA00023136"/>
    </source>
</evidence>
<keyword evidence="4 5" id="KW-0472">Membrane</keyword>
<dbReference type="AlphaFoldDB" id="A0A0B0HEU8"/>
<keyword evidence="6" id="KW-0997">Cell inner membrane</keyword>
<dbReference type="NCBIfam" id="TIGR02138">
    <property type="entry name" value="phosphate_pstC"/>
    <property type="match status" value="1"/>
</dbReference>
<dbReference type="CDD" id="cd06261">
    <property type="entry name" value="TM_PBP2"/>
    <property type="match status" value="1"/>
</dbReference>
<dbReference type="InterPro" id="IPR022182">
    <property type="entry name" value="PstC_N"/>
</dbReference>
<dbReference type="PATRIC" id="fig|2340.3.peg.925"/>
<dbReference type="PANTHER" id="PTHR42727">
    <property type="entry name" value="PHOSPHATE TRANSPORT SYSTEM PERMEASE PROTEIN"/>
    <property type="match status" value="1"/>
</dbReference>
<evidence type="ECO:0000259" key="7">
    <source>
        <dbReference type="PROSITE" id="PS50928"/>
    </source>
</evidence>
<feature type="transmembrane region" description="Helical" evidence="5">
    <location>
        <begin position="170"/>
        <end position="191"/>
    </location>
</feature>
<feature type="domain" description="ABC transmembrane type-1" evidence="7">
    <location>
        <begin position="224"/>
        <end position="440"/>
    </location>
</feature>
<dbReference type="EMBL" id="JRAA01000001">
    <property type="protein sequence ID" value="KHF26414.1"/>
    <property type="molecule type" value="Genomic_DNA"/>
</dbReference>
<evidence type="ECO:0000256" key="2">
    <source>
        <dbReference type="ARBA" id="ARBA00022692"/>
    </source>
</evidence>
<keyword evidence="5" id="KW-0813">Transport</keyword>